<sequence>MGGAHRRAVRAWMRRRTRRGGRWWGVGSFVTEHEVLRWGVVTAFVAAAGIVLVRHVAVPVTPGHASGQRPGTWPSEVDAHESDAAHLVMCLVMLAMLLFPVAAAPDAIRGVLIAMIVVYAGLSIVRIAHWRTASGGDGAEFRLPAVVYHLVAAAAMLWVMAGHHHGMGHPDMSGADGPPVVPVSIVAALFALDGLLLLFPRTRTALRHSISHPSGTPGALGAVPHVVMDLGTAYMLIAAVA</sequence>
<protein>
    <recommendedName>
        <fullName evidence="4">DUF5134 domain-containing protein</fullName>
    </recommendedName>
</protein>
<feature type="transmembrane region" description="Helical" evidence="1">
    <location>
        <begin position="141"/>
        <end position="160"/>
    </location>
</feature>
<proteinExistence type="predicted"/>
<keyword evidence="1" id="KW-0472">Membrane</keyword>
<keyword evidence="1" id="KW-1133">Transmembrane helix</keyword>
<feature type="transmembrane region" description="Helical" evidence="1">
    <location>
        <begin position="180"/>
        <end position="199"/>
    </location>
</feature>
<keyword evidence="1" id="KW-0812">Transmembrane</keyword>
<gene>
    <name evidence="2" type="ORF">C5F51_29005</name>
</gene>
<evidence type="ECO:0000256" key="1">
    <source>
        <dbReference type="SAM" id="Phobius"/>
    </source>
</evidence>
<name>A0A2S5ZY68_9NOCA</name>
<organism evidence="2 3">
    <name type="scientific">Nocardia nova</name>
    <dbReference type="NCBI Taxonomy" id="37330"/>
    <lineage>
        <taxon>Bacteria</taxon>
        <taxon>Bacillati</taxon>
        <taxon>Actinomycetota</taxon>
        <taxon>Actinomycetes</taxon>
        <taxon>Mycobacteriales</taxon>
        <taxon>Nocardiaceae</taxon>
        <taxon>Nocardia</taxon>
    </lineage>
</organism>
<dbReference type="Pfam" id="PF17197">
    <property type="entry name" value="DUF5134"/>
    <property type="match status" value="1"/>
</dbReference>
<keyword evidence="3" id="KW-1185">Reference proteome</keyword>
<dbReference type="InterPro" id="IPR033458">
    <property type="entry name" value="DUF5134"/>
</dbReference>
<comment type="caution">
    <text evidence="2">The sequence shown here is derived from an EMBL/GenBank/DDBJ whole genome shotgun (WGS) entry which is preliminary data.</text>
</comment>
<evidence type="ECO:0000313" key="3">
    <source>
        <dbReference type="Proteomes" id="UP000238356"/>
    </source>
</evidence>
<accession>A0A2S5ZY68</accession>
<feature type="transmembrane region" description="Helical" evidence="1">
    <location>
        <begin position="84"/>
        <end position="104"/>
    </location>
</feature>
<dbReference type="EMBL" id="PSZD01000025">
    <property type="protein sequence ID" value="PPJ23200.1"/>
    <property type="molecule type" value="Genomic_DNA"/>
</dbReference>
<dbReference type="Proteomes" id="UP000238356">
    <property type="component" value="Unassembled WGS sequence"/>
</dbReference>
<dbReference type="AlphaFoldDB" id="A0A2S5ZY68"/>
<evidence type="ECO:0008006" key="4">
    <source>
        <dbReference type="Google" id="ProtNLM"/>
    </source>
</evidence>
<reference evidence="2 3" key="1">
    <citation type="submission" date="2018-02" db="EMBL/GenBank/DDBJ databases">
        <title>8 Nocardia nova and 1 Nocardia cyriacigeorgica strain used for evolution to TMP-SMX.</title>
        <authorList>
            <person name="Mehta H."/>
            <person name="Weng J."/>
            <person name="Shamoo Y."/>
        </authorList>
    </citation>
    <scope>NUCLEOTIDE SEQUENCE [LARGE SCALE GENOMIC DNA]</scope>
    <source>
        <strain evidence="2 3">BAA2227</strain>
    </source>
</reference>
<feature type="transmembrane region" description="Helical" evidence="1">
    <location>
        <begin position="110"/>
        <end position="129"/>
    </location>
</feature>
<evidence type="ECO:0000313" key="2">
    <source>
        <dbReference type="EMBL" id="PPJ23200.1"/>
    </source>
</evidence>